<dbReference type="SUPFAM" id="SSF56322">
    <property type="entry name" value="ADC synthase"/>
    <property type="match status" value="1"/>
</dbReference>
<dbReference type="EC" id="5.4.4.2" evidence="3"/>
<organism evidence="8 9">
    <name type="scientific">Phocaeicola salanitronis (strain DSM 18170 / JCM 13657 / CCUG 60908 / BL78)</name>
    <name type="common">Bacteroides salanitronis</name>
    <dbReference type="NCBI Taxonomy" id="667015"/>
    <lineage>
        <taxon>Bacteria</taxon>
        <taxon>Pseudomonadati</taxon>
        <taxon>Bacteroidota</taxon>
        <taxon>Bacteroidia</taxon>
        <taxon>Bacteroidales</taxon>
        <taxon>Bacteroidaceae</taxon>
        <taxon>Phocaeicola</taxon>
    </lineage>
</organism>
<dbReference type="PANTHER" id="PTHR42839:SF2">
    <property type="entry name" value="ISOCHORISMATE SYNTHASE ENTC"/>
    <property type="match status" value="1"/>
</dbReference>
<dbReference type="Proteomes" id="UP000007486">
    <property type="component" value="Chromosome"/>
</dbReference>
<feature type="region of interest" description="Disordered" evidence="6">
    <location>
        <begin position="101"/>
        <end position="124"/>
    </location>
</feature>
<evidence type="ECO:0000256" key="3">
    <source>
        <dbReference type="ARBA" id="ARBA00012824"/>
    </source>
</evidence>
<dbReference type="Pfam" id="PF00425">
    <property type="entry name" value="Chorismate_bind"/>
    <property type="match status" value="1"/>
</dbReference>
<sequence length="380" mass="41822">MNLPFSSIHKLIDSLTRSNASFALYRQPWTDEPLLVLQEAGGAQTVDGMSGLNGKRGFLMAPFKPGGKHPIVLIEADHCAHGWESISDLLAQYAQTHAAEIPAPPAGPLQPSAGQEARQETGGQDQEAYAEAFGRFIVPLRQNTFQKLVLSRCLHRKLPEGFSPLSTFVNACNSYPRMMISLTHTPATGTWIGSTPEIILSGHDTQWHTVSLAGTMPMQGDTMPDEWSEKNRKEQAFVSEYIRKTVKQFGSKITEKGPYTARAGGLVHLKTDFSFQLKDTSRLGDILNELHPTPAVCGLPKQEAYAFIEANEGIDRKYYAGIIGWLDPQGDTSLYVNLRCMKVEGSESTLYAGGGILPSSVLEAEWEETRQKLNTMLNVL</sequence>
<keyword evidence="9" id="KW-1185">Reference proteome</keyword>
<evidence type="ECO:0000313" key="8">
    <source>
        <dbReference type="EMBL" id="ADY37447.1"/>
    </source>
</evidence>
<dbReference type="InterPro" id="IPR005801">
    <property type="entry name" value="ADC_synthase"/>
</dbReference>
<feature type="domain" description="Chorismate-utilising enzyme C-terminal" evidence="7">
    <location>
        <begin position="126"/>
        <end position="372"/>
    </location>
</feature>
<proteinExistence type="inferred from homology"/>
<dbReference type="KEGG" id="bsa:Bacsa_2917"/>
<evidence type="ECO:0000256" key="4">
    <source>
        <dbReference type="ARBA" id="ARBA00023235"/>
    </source>
</evidence>
<dbReference type="PANTHER" id="PTHR42839">
    <property type="entry name" value="ISOCHORISMATE SYNTHASE ENTC"/>
    <property type="match status" value="1"/>
</dbReference>
<dbReference type="InterPro" id="IPR015890">
    <property type="entry name" value="Chorismate_C"/>
</dbReference>
<dbReference type="InterPro" id="IPR004561">
    <property type="entry name" value="IsoChor_synthase"/>
</dbReference>
<dbReference type="RefSeq" id="WP_013618820.1">
    <property type="nucleotide sequence ID" value="NC_015164.1"/>
</dbReference>
<keyword evidence="4" id="KW-0413">Isomerase</keyword>
<dbReference type="OrthoDB" id="9806579at2"/>
<dbReference type="eggNOG" id="COG1169">
    <property type="taxonomic scope" value="Bacteria"/>
</dbReference>
<evidence type="ECO:0000256" key="1">
    <source>
        <dbReference type="ARBA" id="ARBA00000799"/>
    </source>
</evidence>
<dbReference type="HOGENOM" id="CLU_006493_8_0_10"/>
<evidence type="ECO:0000256" key="2">
    <source>
        <dbReference type="ARBA" id="ARBA00005297"/>
    </source>
</evidence>
<dbReference type="Gene3D" id="3.60.120.10">
    <property type="entry name" value="Anthranilate synthase"/>
    <property type="match status" value="1"/>
</dbReference>
<accession>F0R1Y1</accession>
<dbReference type="EMBL" id="CP002530">
    <property type="protein sequence ID" value="ADY37447.1"/>
    <property type="molecule type" value="Genomic_DNA"/>
</dbReference>
<evidence type="ECO:0000313" key="9">
    <source>
        <dbReference type="Proteomes" id="UP000007486"/>
    </source>
</evidence>
<comment type="similarity">
    <text evidence="2">Belongs to the isochorismate synthase family.</text>
</comment>
<dbReference type="AlphaFoldDB" id="F0R1Y1"/>
<dbReference type="NCBIfam" id="TIGR00543">
    <property type="entry name" value="isochor_syn"/>
    <property type="match status" value="1"/>
</dbReference>
<protein>
    <recommendedName>
        <fullName evidence="3">isochorismate synthase</fullName>
        <ecNumber evidence="3">5.4.4.2</ecNumber>
    </recommendedName>
    <alternativeName>
        <fullName evidence="5">Isochorismate mutase</fullName>
    </alternativeName>
</protein>
<evidence type="ECO:0000259" key="7">
    <source>
        <dbReference type="Pfam" id="PF00425"/>
    </source>
</evidence>
<evidence type="ECO:0000256" key="5">
    <source>
        <dbReference type="ARBA" id="ARBA00041564"/>
    </source>
</evidence>
<dbReference type="GO" id="GO:0008909">
    <property type="term" value="F:isochorismate synthase activity"/>
    <property type="evidence" value="ECO:0007669"/>
    <property type="project" value="UniProtKB-EC"/>
</dbReference>
<evidence type="ECO:0000256" key="6">
    <source>
        <dbReference type="SAM" id="MobiDB-lite"/>
    </source>
</evidence>
<comment type="catalytic activity">
    <reaction evidence="1">
        <text>chorismate = isochorismate</text>
        <dbReference type="Rhea" id="RHEA:18985"/>
        <dbReference type="ChEBI" id="CHEBI:29748"/>
        <dbReference type="ChEBI" id="CHEBI:29780"/>
        <dbReference type="EC" id="5.4.4.2"/>
    </reaction>
</comment>
<dbReference type="STRING" id="667015.Bacsa_2917"/>
<reference evidence="8 9" key="1">
    <citation type="journal article" date="2011" name="Stand. Genomic Sci.">
        <title>Complete genome sequence of Bacteroides salanitronis type strain (BL78).</title>
        <authorList>
            <person name="Gronow S."/>
            <person name="Held B."/>
            <person name="Lucas S."/>
            <person name="Lapidus A."/>
            <person name="Del Rio T.G."/>
            <person name="Nolan M."/>
            <person name="Tice H."/>
            <person name="Deshpande S."/>
            <person name="Cheng J.F."/>
            <person name="Pitluck S."/>
            <person name="Liolios K."/>
            <person name="Pagani I."/>
            <person name="Ivanova N."/>
            <person name="Mavromatis K."/>
            <person name="Pati A."/>
            <person name="Tapia R."/>
            <person name="Han C."/>
            <person name="Goodwin L."/>
            <person name="Chen A."/>
            <person name="Palaniappan K."/>
            <person name="Land M."/>
            <person name="Hauser L."/>
            <person name="Chang Y.J."/>
            <person name="Jeffries C.D."/>
            <person name="Brambilla E.M."/>
            <person name="Rohde M."/>
            <person name="Goker M."/>
            <person name="Detter J.C."/>
            <person name="Woyke T."/>
            <person name="Bristow J."/>
            <person name="Markowitz V."/>
            <person name="Hugenholtz P."/>
            <person name="Kyrpides N.C."/>
            <person name="Klenk H.P."/>
            <person name="Eisen J.A."/>
        </authorList>
    </citation>
    <scope>NUCLEOTIDE SEQUENCE [LARGE SCALE GENOMIC DNA]</scope>
    <source>
        <strain evidence="8 9">DSM 18170</strain>
    </source>
</reference>
<gene>
    <name evidence="8" type="ordered locus">Bacsa_2917</name>
</gene>
<name>F0R1Y1_PHOSB</name>